<dbReference type="OrthoDB" id="6435846at2759"/>
<dbReference type="AlphaFoldDB" id="A0A087TRV5"/>
<dbReference type="STRING" id="407821.A0A087TRV5"/>
<dbReference type="OMA" id="ESCANGH"/>
<accession>A0A087TRV5</accession>
<dbReference type="Pfam" id="PF13843">
    <property type="entry name" value="DDE_Tnp_1_7"/>
    <property type="match status" value="1"/>
</dbReference>
<dbReference type="Proteomes" id="UP000054359">
    <property type="component" value="Unassembled WGS sequence"/>
</dbReference>
<evidence type="ECO:0000256" key="1">
    <source>
        <dbReference type="SAM" id="MobiDB-lite"/>
    </source>
</evidence>
<evidence type="ECO:0000259" key="2">
    <source>
        <dbReference type="Pfam" id="PF13843"/>
    </source>
</evidence>
<organism evidence="3 4">
    <name type="scientific">Stegodyphus mimosarum</name>
    <name type="common">African social velvet spider</name>
    <dbReference type="NCBI Taxonomy" id="407821"/>
    <lineage>
        <taxon>Eukaryota</taxon>
        <taxon>Metazoa</taxon>
        <taxon>Ecdysozoa</taxon>
        <taxon>Arthropoda</taxon>
        <taxon>Chelicerata</taxon>
        <taxon>Arachnida</taxon>
        <taxon>Araneae</taxon>
        <taxon>Araneomorphae</taxon>
        <taxon>Entelegynae</taxon>
        <taxon>Eresoidea</taxon>
        <taxon>Eresidae</taxon>
        <taxon>Stegodyphus</taxon>
    </lineage>
</organism>
<proteinExistence type="predicted"/>
<dbReference type="EMBL" id="KK116466">
    <property type="protein sequence ID" value="KFM67844.1"/>
    <property type="molecule type" value="Genomic_DNA"/>
</dbReference>
<feature type="non-terminal residue" evidence="3">
    <location>
        <position position="589"/>
    </location>
</feature>
<feature type="region of interest" description="Disordered" evidence="1">
    <location>
        <begin position="34"/>
        <end position="61"/>
    </location>
</feature>
<sequence>MAKRKRALTQEEILALLEQSDSDESAVDSLDSWTSCVSHSSGDESNEDDDNRTVNQSASVLQSPVSKEWSYNVKDISPHPFVGTPGLNVTSLHCNEMDFFNIFFSDDLIELIVKATNSFAEKEEERKLHAASTSQASPSFAHFTPVTADEFRVFLALIITSSIVKKPDIKMYFSTNQIIATPFFNSTMSRDRFLSILRYMHFTEDGNAKKLDKIKPVLDILLEKFKNVYTPEENICIDESLFSWKGRLGFRQYIPSKRSRYGIKIYKLSESKSGYVWNFLIYTGKDTLLCEDGGNYGERVVRTLFSNLTGKGYNLYLDRLFTSPSLADYLSSVNTNMCGTVQKNRRGMPKNFPPLSFEKEIAAVQKGNTNIIAFKDKKKVVLMLTSMHNTGVEPSGRTDRKTGANIMKPTCILDYNKNMGGVDMGDASLTHYPAYRKTVKWYRKLFFGFLDITLLNANAIYNHHTQKKCPALQFRLNLVEQILGKYFVPQERPSRPLDKLSAFRLSGRHFPKLCSKTGKKDKRRRCVVCSQTTKEKRKRVESYYECRECDVGLCIDPCFEENGGSTLAEVNFDFQSKSQDSKSVKYCWR</sequence>
<keyword evidence="4" id="KW-1185">Reference proteome</keyword>
<evidence type="ECO:0000313" key="3">
    <source>
        <dbReference type="EMBL" id="KFM67844.1"/>
    </source>
</evidence>
<dbReference type="PANTHER" id="PTHR46599">
    <property type="entry name" value="PIGGYBAC TRANSPOSABLE ELEMENT-DERIVED PROTEIN 4"/>
    <property type="match status" value="1"/>
</dbReference>
<gene>
    <name evidence="3" type="ORF">X975_00644</name>
</gene>
<name>A0A087TRV5_STEMI</name>
<protein>
    <submittedName>
        <fullName evidence="3">PiggyBac transposable element-derived protein 4</fullName>
    </submittedName>
</protein>
<evidence type="ECO:0000313" key="4">
    <source>
        <dbReference type="Proteomes" id="UP000054359"/>
    </source>
</evidence>
<reference evidence="3 4" key="1">
    <citation type="submission" date="2013-11" db="EMBL/GenBank/DDBJ databases">
        <title>Genome sequencing of Stegodyphus mimosarum.</title>
        <authorList>
            <person name="Bechsgaard J."/>
        </authorList>
    </citation>
    <scope>NUCLEOTIDE SEQUENCE [LARGE SCALE GENOMIC DNA]</scope>
</reference>
<feature type="domain" description="PiggyBac transposable element-derived protein" evidence="2">
    <location>
        <begin position="97"/>
        <end position="457"/>
    </location>
</feature>
<dbReference type="InterPro" id="IPR029526">
    <property type="entry name" value="PGBD"/>
</dbReference>
<dbReference type="PANTHER" id="PTHR46599:SF3">
    <property type="entry name" value="PIGGYBAC TRANSPOSABLE ELEMENT-DERIVED PROTEIN 4"/>
    <property type="match status" value="1"/>
</dbReference>